<gene>
    <name evidence="3" type="ORF">TNIN_412381</name>
    <name evidence="2" type="ORF">TNIN_93281</name>
</gene>
<feature type="compositionally biased region" description="Polar residues" evidence="1">
    <location>
        <begin position="103"/>
        <end position="114"/>
    </location>
</feature>
<evidence type="ECO:0000313" key="4">
    <source>
        <dbReference type="Proteomes" id="UP000886998"/>
    </source>
</evidence>
<keyword evidence="4" id="KW-1185">Reference proteome</keyword>
<feature type="region of interest" description="Disordered" evidence="1">
    <location>
        <begin position="103"/>
        <end position="123"/>
    </location>
</feature>
<evidence type="ECO:0000313" key="3">
    <source>
        <dbReference type="EMBL" id="GFY54016.1"/>
    </source>
</evidence>
<dbReference type="EMBL" id="BMAV01009619">
    <property type="protein sequence ID" value="GFY54016.1"/>
    <property type="molecule type" value="Genomic_DNA"/>
</dbReference>
<comment type="caution">
    <text evidence="2">The sequence shown here is derived from an EMBL/GenBank/DDBJ whole genome shotgun (WGS) entry which is preliminary data.</text>
</comment>
<evidence type="ECO:0000256" key="1">
    <source>
        <dbReference type="SAM" id="MobiDB-lite"/>
    </source>
</evidence>
<organism evidence="2 4">
    <name type="scientific">Trichonephila inaurata madagascariensis</name>
    <dbReference type="NCBI Taxonomy" id="2747483"/>
    <lineage>
        <taxon>Eukaryota</taxon>
        <taxon>Metazoa</taxon>
        <taxon>Ecdysozoa</taxon>
        <taxon>Arthropoda</taxon>
        <taxon>Chelicerata</taxon>
        <taxon>Arachnida</taxon>
        <taxon>Araneae</taxon>
        <taxon>Araneomorphae</taxon>
        <taxon>Entelegynae</taxon>
        <taxon>Araneoidea</taxon>
        <taxon>Nephilidae</taxon>
        <taxon>Trichonephila</taxon>
        <taxon>Trichonephila inaurata</taxon>
    </lineage>
</organism>
<dbReference type="AlphaFoldDB" id="A0A8X6MEQ0"/>
<protein>
    <submittedName>
        <fullName evidence="2">Uncharacterized protein</fullName>
    </submittedName>
</protein>
<name>A0A8X6MEQ0_9ARAC</name>
<evidence type="ECO:0000313" key="2">
    <source>
        <dbReference type="EMBL" id="GFS46743.1"/>
    </source>
</evidence>
<accession>A0A8X6MEQ0</accession>
<dbReference type="EMBL" id="BMAV01026034">
    <property type="protein sequence ID" value="GFS46743.1"/>
    <property type="molecule type" value="Genomic_DNA"/>
</dbReference>
<sequence length="178" mass="20253">MLECRHRRSFKHRRPPFFYFSGIFQRGGVGWGIIESISASASRSGTTGQASQRRDQLLQNWMCGIINMLTCLNYEISRVPTSCTHLFAANLATQHWRLTLSRSPSAAKLRNQNHPPARKTENKLGATATPLHHSSLSPKSTRFILTQQHDRSQSLTHNHATIRIQHDGGSQIRIRFRI</sequence>
<proteinExistence type="predicted"/>
<dbReference type="Proteomes" id="UP000886998">
    <property type="component" value="Unassembled WGS sequence"/>
</dbReference>
<reference evidence="2" key="1">
    <citation type="submission" date="2020-08" db="EMBL/GenBank/DDBJ databases">
        <title>Multicomponent nature underlies the extraordinary mechanical properties of spider dragline silk.</title>
        <authorList>
            <person name="Kono N."/>
            <person name="Nakamura H."/>
            <person name="Mori M."/>
            <person name="Yoshida Y."/>
            <person name="Ohtoshi R."/>
            <person name="Malay A.D."/>
            <person name="Moran D.A.P."/>
            <person name="Tomita M."/>
            <person name="Numata K."/>
            <person name="Arakawa K."/>
        </authorList>
    </citation>
    <scope>NUCLEOTIDE SEQUENCE</scope>
</reference>